<evidence type="ECO:0000256" key="2">
    <source>
        <dbReference type="ARBA" id="ARBA00022723"/>
    </source>
</evidence>
<dbReference type="InterPro" id="IPR036412">
    <property type="entry name" value="HAD-like_sf"/>
</dbReference>
<comment type="function">
    <text evidence="5">Catalyzes the dephosphorylation of 2-6 carbon acid sugars in vitro.</text>
</comment>
<dbReference type="KEGG" id="rue:DT065_09000"/>
<feature type="binding site" evidence="7">
    <location>
        <position position="183"/>
    </location>
    <ligand>
        <name>substrate</name>
    </ligand>
</feature>
<dbReference type="InterPro" id="IPR006357">
    <property type="entry name" value="HAD-SF_hydro_IIA"/>
</dbReference>
<evidence type="ECO:0000256" key="7">
    <source>
        <dbReference type="PIRSR" id="PIRSR000915-2"/>
    </source>
</evidence>
<dbReference type="SUPFAM" id="SSF56784">
    <property type="entry name" value="HAD-like"/>
    <property type="match status" value="1"/>
</dbReference>
<dbReference type="GO" id="GO:0016791">
    <property type="term" value="F:phosphatase activity"/>
    <property type="evidence" value="ECO:0007669"/>
    <property type="project" value="TreeGrafter"/>
</dbReference>
<proteinExistence type="inferred from homology"/>
<dbReference type="Pfam" id="PF13242">
    <property type="entry name" value="Hydrolase_like"/>
    <property type="match status" value="1"/>
</dbReference>
<accession>A0A345BYW3</accession>
<keyword evidence="4 5" id="KW-0460">Magnesium</keyword>
<dbReference type="Pfam" id="PF13344">
    <property type="entry name" value="Hydrolase_6"/>
    <property type="match status" value="1"/>
</dbReference>
<evidence type="ECO:0000313" key="10">
    <source>
        <dbReference type="Proteomes" id="UP000252100"/>
    </source>
</evidence>
<dbReference type="PANTHER" id="PTHR19288">
    <property type="entry name" value="4-NITROPHENYLPHOSPHATASE-RELATED"/>
    <property type="match status" value="1"/>
</dbReference>
<feature type="binding site" evidence="8">
    <location>
        <position position="11"/>
    </location>
    <ligand>
        <name>Mg(2+)</name>
        <dbReference type="ChEBI" id="CHEBI:18420"/>
    </ligand>
</feature>
<dbReference type="RefSeq" id="WP_114372666.1">
    <property type="nucleotide sequence ID" value="NZ_CP031092.1"/>
</dbReference>
<dbReference type="Proteomes" id="UP000252100">
    <property type="component" value="Chromosome"/>
</dbReference>
<dbReference type="PANTHER" id="PTHR19288:SF46">
    <property type="entry name" value="HALOACID DEHALOGENASE-LIKE HYDROLASE DOMAIN-CONTAINING PROTEIN 2"/>
    <property type="match status" value="1"/>
</dbReference>
<dbReference type="CDD" id="cd07530">
    <property type="entry name" value="HAD_Pase_UmpH-like"/>
    <property type="match status" value="1"/>
</dbReference>
<evidence type="ECO:0000256" key="1">
    <source>
        <dbReference type="ARBA" id="ARBA00006696"/>
    </source>
</evidence>
<gene>
    <name evidence="9" type="ORF">DT065_09000</name>
</gene>
<dbReference type="EC" id="3.1.3.-" evidence="5"/>
<dbReference type="GO" id="GO:0046872">
    <property type="term" value="F:metal ion binding"/>
    <property type="evidence" value="ECO:0007669"/>
    <property type="project" value="UniProtKB-KW"/>
</dbReference>
<dbReference type="InterPro" id="IPR006354">
    <property type="entry name" value="HAD-SF_hydro_IIA_hyp1"/>
</dbReference>
<keyword evidence="3 9" id="KW-0378">Hydrolase</keyword>
<comment type="cofactor">
    <cofactor evidence="8">
        <name>Mg(2+)</name>
        <dbReference type="ChEBI" id="CHEBI:18420"/>
    </cofactor>
    <text evidence="8">Divalent metal ions. Mg(2+) is the most effective.</text>
</comment>
<evidence type="ECO:0000256" key="6">
    <source>
        <dbReference type="PIRSR" id="PIRSR000915-1"/>
    </source>
</evidence>
<feature type="binding site" evidence="8">
    <location>
        <position position="208"/>
    </location>
    <ligand>
        <name>Mg(2+)</name>
        <dbReference type="ChEBI" id="CHEBI:18420"/>
    </ligand>
</feature>
<name>A0A345BYW3_9BACI</name>
<sequence>MLSSYRGFMMDLDGTIYKGKEVIEKSVSFVQALADRKIPYIFLTNNSSRTPTEIAEKLKRMNVPATSGHIYTSSLAMAAYVREHWQLPIRAYVIGSRGLVHALEEVGVLFTDQNPDAVIVGVDRFFTYDKLAKAQRALYNGATLLATNADKAIPMEDGYMPGNGAIVAAVAEASDSTPTFVGKPEQWIVEQSLSILKTGKTETLLVGDNYDTDIVAGLRAGVPTLHVGTGVTPREALAEKEKQPTFSVPNLDVSLLER</sequence>
<dbReference type="AlphaFoldDB" id="A0A345BYW3"/>
<feature type="active site" description="Nucleophile" evidence="6">
    <location>
        <position position="11"/>
    </location>
</feature>
<evidence type="ECO:0000256" key="4">
    <source>
        <dbReference type="ARBA" id="ARBA00022842"/>
    </source>
</evidence>
<feature type="binding site" evidence="8">
    <location>
        <position position="13"/>
    </location>
    <ligand>
        <name>Mg(2+)</name>
        <dbReference type="ChEBI" id="CHEBI:18420"/>
    </ligand>
</feature>
<feature type="active site" description="Proton donor" evidence="6">
    <location>
        <position position="13"/>
    </location>
</feature>
<dbReference type="NCBIfam" id="TIGR01460">
    <property type="entry name" value="HAD-SF-IIA"/>
    <property type="match status" value="1"/>
</dbReference>
<dbReference type="GO" id="GO:0005737">
    <property type="term" value="C:cytoplasm"/>
    <property type="evidence" value="ECO:0007669"/>
    <property type="project" value="TreeGrafter"/>
</dbReference>
<dbReference type="NCBIfam" id="TIGR01457">
    <property type="entry name" value="HAD-SF-IIA-hyp2"/>
    <property type="match status" value="1"/>
</dbReference>
<comment type="similarity">
    <text evidence="1 5">Belongs to the HAD-like hydrolase superfamily. NagD family.</text>
</comment>
<evidence type="ECO:0000313" key="9">
    <source>
        <dbReference type="EMBL" id="AXF56144.1"/>
    </source>
</evidence>
<evidence type="ECO:0000256" key="3">
    <source>
        <dbReference type="ARBA" id="ARBA00022801"/>
    </source>
</evidence>
<protein>
    <recommendedName>
        <fullName evidence="5">Acid sugar phosphatase</fullName>
        <ecNumber evidence="5">3.1.3.-</ecNumber>
    </recommendedName>
</protein>
<dbReference type="PIRSF" id="PIRSF000915">
    <property type="entry name" value="PGP-type_phosphatase"/>
    <property type="match status" value="1"/>
</dbReference>
<reference evidence="9 10" key="1">
    <citation type="journal article" date="2018" name="J. Microbiol.">
        <title>Salicibibacter kimchii gen. nov., sp. nov., a moderately halophilic and alkalitolerant bacterium in the family Bacillaceae, isolated from kimchi.</title>
        <authorList>
            <person name="Jang J.Y."/>
            <person name="Oh Y.J."/>
            <person name="Lim S.K."/>
            <person name="Park H.K."/>
            <person name="Lee C."/>
            <person name="Kim J.Y."/>
            <person name="Lee M.A."/>
            <person name="Choi H.J."/>
        </authorList>
    </citation>
    <scope>NUCLEOTIDE SEQUENCE [LARGE SCALE GENOMIC DNA]</scope>
    <source>
        <strain evidence="9 10">NKC1-1</strain>
    </source>
</reference>
<organism evidence="9 10">
    <name type="scientific">Salicibibacter kimchii</name>
    <dbReference type="NCBI Taxonomy" id="2099786"/>
    <lineage>
        <taxon>Bacteria</taxon>
        <taxon>Bacillati</taxon>
        <taxon>Bacillota</taxon>
        <taxon>Bacilli</taxon>
        <taxon>Bacillales</taxon>
        <taxon>Bacillaceae</taxon>
        <taxon>Salicibibacter</taxon>
    </lineage>
</organism>
<keyword evidence="2 5" id="KW-0479">Metal-binding</keyword>
<keyword evidence="10" id="KW-1185">Reference proteome</keyword>
<evidence type="ECO:0000256" key="8">
    <source>
        <dbReference type="PIRSR" id="PIRSR000915-3"/>
    </source>
</evidence>
<dbReference type="EMBL" id="CP031092">
    <property type="protein sequence ID" value="AXF56144.1"/>
    <property type="molecule type" value="Genomic_DNA"/>
</dbReference>
<dbReference type="OrthoDB" id="9810449at2"/>
<dbReference type="InterPro" id="IPR023214">
    <property type="entry name" value="HAD_sf"/>
</dbReference>
<evidence type="ECO:0000256" key="5">
    <source>
        <dbReference type="PIRNR" id="PIRNR000915"/>
    </source>
</evidence>
<dbReference type="Gene3D" id="3.40.50.1000">
    <property type="entry name" value="HAD superfamily/HAD-like"/>
    <property type="match status" value="2"/>
</dbReference>